<dbReference type="SMART" id="SM00052">
    <property type="entry name" value="EAL"/>
    <property type="match status" value="1"/>
</dbReference>
<evidence type="ECO:0000259" key="1">
    <source>
        <dbReference type="PROSITE" id="PS50883"/>
    </source>
</evidence>
<dbReference type="InterPro" id="IPR043128">
    <property type="entry name" value="Rev_trsase/Diguanyl_cyclase"/>
</dbReference>
<organism evidence="3 4">
    <name type="scientific">Sphingomonas cavernae</name>
    <dbReference type="NCBI Taxonomy" id="2320861"/>
    <lineage>
        <taxon>Bacteria</taxon>
        <taxon>Pseudomonadati</taxon>
        <taxon>Pseudomonadota</taxon>
        <taxon>Alphaproteobacteria</taxon>
        <taxon>Sphingomonadales</taxon>
        <taxon>Sphingomonadaceae</taxon>
        <taxon>Sphingomonas</taxon>
    </lineage>
</organism>
<dbReference type="Pfam" id="PF00563">
    <property type="entry name" value="EAL"/>
    <property type="match status" value="1"/>
</dbReference>
<dbReference type="PROSITE" id="PS50887">
    <property type="entry name" value="GGDEF"/>
    <property type="match status" value="1"/>
</dbReference>
<dbReference type="InterPro" id="IPR029787">
    <property type="entry name" value="Nucleotide_cyclase"/>
</dbReference>
<dbReference type="PANTHER" id="PTHR33121">
    <property type="entry name" value="CYCLIC DI-GMP PHOSPHODIESTERASE PDEF"/>
    <property type="match status" value="1"/>
</dbReference>
<evidence type="ECO:0000313" key="4">
    <source>
        <dbReference type="Proteomes" id="UP000286100"/>
    </source>
</evidence>
<sequence length="457" mass="49724">MRVPRWAECLLSGPTQQLSSETATAPQDPLTGLPPRSMLAELLTETRLQGQLPKTVSLLVVNLDRFKLVNDLCGHAAGDQVLRVAAERLRRTTDEHMRLLHLGGDEFALLVPHMRGDGMAESLARRILDTVSLPIDVCGRVVDVGASVGFAVDESGTSAATDLLRAACIAMSRAKRDGGGAFCAFEPSMDVDLRDRAALEDDLRSGIQRGEIIAYYQPIFSLRSADLVGFESLARWNHPQRGMLDPGTFIPIAEDLDAINDLCFTLLRQACRDLRSWPAHLTLSINVSPIQICDPDLPLRLLQILYAGGIAPGRLIVEITESALVRDVELARATITSLRNAGVKVALDDFGTGYSSLHHLRELQFDRIKIDRSFIEALDGFAGSKIVKAIVDLGQSLGMPVTAEGIETLEQATMLSNLGCTYGQGFLFGRPLPPAATLRMVIELEDDPNLLRAVGQN</sequence>
<dbReference type="Pfam" id="PF00990">
    <property type="entry name" value="GGDEF"/>
    <property type="match status" value="1"/>
</dbReference>
<dbReference type="Gene3D" id="3.20.20.450">
    <property type="entry name" value="EAL domain"/>
    <property type="match status" value="1"/>
</dbReference>
<dbReference type="InterPro" id="IPR035919">
    <property type="entry name" value="EAL_sf"/>
</dbReference>
<dbReference type="AlphaFoldDB" id="A0A418W6P5"/>
<accession>A0A418W6P5</accession>
<dbReference type="CDD" id="cd01948">
    <property type="entry name" value="EAL"/>
    <property type="match status" value="1"/>
</dbReference>
<dbReference type="InterPro" id="IPR000160">
    <property type="entry name" value="GGDEF_dom"/>
</dbReference>
<dbReference type="Proteomes" id="UP000286100">
    <property type="component" value="Unassembled WGS sequence"/>
</dbReference>
<dbReference type="GO" id="GO:0071111">
    <property type="term" value="F:cyclic-guanylate-specific phosphodiesterase activity"/>
    <property type="evidence" value="ECO:0007669"/>
    <property type="project" value="InterPro"/>
</dbReference>
<dbReference type="NCBIfam" id="TIGR00254">
    <property type="entry name" value="GGDEF"/>
    <property type="match status" value="1"/>
</dbReference>
<dbReference type="SMART" id="SM00267">
    <property type="entry name" value="GGDEF"/>
    <property type="match status" value="1"/>
</dbReference>
<gene>
    <name evidence="3" type="ORF">D3876_17610</name>
</gene>
<name>A0A418W6P5_9SPHN</name>
<comment type="caution">
    <text evidence="3">The sequence shown here is derived from an EMBL/GenBank/DDBJ whole genome shotgun (WGS) entry which is preliminary data.</text>
</comment>
<keyword evidence="4" id="KW-1185">Reference proteome</keyword>
<dbReference type="EMBL" id="QYUM01000004">
    <property type="protein sequence ID" value="RJF85706.1"/>
    <property type="molecule type" value="Genomic_DNA"/>
</dbReference>
<dbReference type="Gene3D" id="3.30.70.270">
    <property type="match status" value="1"/>
</dbReference>
<dbReference type="OrthoDB" id="9814202at2"/>
<protein>
    <submittedName>
        <fullName evidence="3">Bifunctional diguanylate cyclase/phosphodiesterase</fullName>
    </submittedName>
</protein>
<dbReference type="SUPFAM" id="SSF141868">
    <property type="entry name" value="EAL domain-like"/>
    <property type="match status" value="1"/>
</dbReference>
<feature type="domain" description="GGDEF" evidence="2">
    <location>
        <begin position="54"/>
        <end position="187"/>
    </location>
</feature>
<dbReference type="InterPro" id="IPR050706">
    <property type="entry name" value="Cyclic-di-GMP_PDE-like"/>
</dbReference>
<dbReference type="PANTHER" id="PTHR33121:SF70">
    <property type="entry name" value="SIGNALING PROTEIN YKOW"/>
    <property type="match status" value="1"/>
</dbReference>
<evidence type="ECO:0000313" key="3">
    <source>
        <dbReference type="EMBL" id="RJF85706.1"/>
    </source>
</evidence>
<dbReference type="PROSITE" id="PS50883">
    <property type="entry name" value="EAL"/>
    <property type="match status" value="1"/>
</dbReference>
<evidence type="ECO:0000259" key="2">
    <source>
        <dbReference type="PROSITE" id="PS50887"/>
    </source>
</evidence>
<proteinExistence type="predicted"/>
<dbReference type="CDD" id="cd01949">
    <property type="entry name" value="GGDEF"/>
    <property type="match status" value="1"/>
</dbReference>
<reference evidence="3 4" key="1">
    <citation type="submission" date="2018-09" db="EMBL/GenBank/DDBJ databases">
        <authorList>
            <person name="Zhu H."/>
        </authorList>
    </citation>
    <scope>NUCLEOTIDE SEQUENCE [LARGE SCALE GENOMIC DNA]</scope>
    <source>
        <strain evidence="3 4">K2R01-6</strain>
    </source>
</reference>
<feature type="domain" description="EAL" evidence="1">
    <location>
        <begin position="196"/>
        <end position="445"/>
    </location>
</feature>
<dbReference type="InterPro" id="IPR001633">
    <property type="entry name" value="EAL_dom"/>
</dbReference>
<dbReference type="SUPFAM" id="SSF55073">
    <property type="entry name" value="Nucleotide cyclase"/>
    <property type="match status" value="1"/>
</dbReference>